<dbReference type="EMBL" id="QGMK01000960">
    <property type="protein sequence ID" value="TVY75749.1"/>
    <property type="molecule type" value="Genomic_DNA"/>
</dbReference>
<dbReference type="GO" id="GO:0000813">
    <property type="term" value="C:ESCRT I complex"/>
    <property type="evidence" value="ECO:0007669"/>
    <property type="project" value="TreeGrafter"/>
</dbReference>
<reference evidence="3 4" key="1">
    <citation type="submission" date="2018-05" db="EMBL/GenBank/DDBJ databases">
        <title>Genome sequencing and assembly of the regulated plant pathogen Lachnellula willkommii and related sister species for the development of diagnostic species identification markers.</title>
        <authorList>
            <person name="Giroux E."/>
            <person name="Bilodeau G."/>
        </authorList>
    </citation>
    <scope>NUCLEOTIDE SEQUENCE [LARGE SCALE GENOMIC DNA]</scope>
    <source>
        <strain evidence="3 4">CBS 268.59</strain>
    </source>
</reference>
<feature type="domain" description="UEV" evidence="2">
    <location>
        <begin position="20"/>
        <end position="165"/>
    </location>
</feature>
<feature type="compositionally biased region" description="Pro residues" evidence="1">
    <location>
        <begin position="273"/>
        <end position="282"/>
    </location>
</feature>
<feature type="region of interest" description="Disordered" evidence="1">
    <location>
        <begin position="162"/>
        <end position="365"/>
    </location>
</feature>
<dbReference type="Gene3D" id="3.10.110.10">
    <property type="entry name" value="Ubiquitin Conjugating Enzyme"/>
    <property type="match status" value="1"/>
</dbReference>
<dbReference type="CDD" id="cd11685">
    <property type="entry name" value="UEV_TSG101-like"/>
    <property type="match status" value="1"/>
</dbReference>
<dbReference type="InterPro" id="IPR008883">
    <property type="entry name" value="UEV_N"/>
</dbReference>
<evidence type="ECO:0000313" key="4">
    <source>
        <dbReference type="Proteomes" id="UP000469558"/>
    </source>
</evidence>
<dbReference type="InterPro" id="IPR052070">
    <property type="entry name" value="ESCRT-I_UEV_domain"/>
</dbReference>
<dbReference type="PROSITE" id="PS51322">
    <property type="entry name" value="UEV"/>
    <property type="match status" value="1"/>
</dbReference>
<organism evidence="3 4">
    <name type="scientific">Lachnellula suecica</name>
    <dbReference type="NCBI Taxonomy" id="602035"/>
    <lineage>
        <taxon>Eukaryota</taxon>
        <taxon>Fungi</taxon>
        <taxon>Dikarya</taxon>
        <taxon>Ascomycota</taxon>
        <taxon>Pezizomycotina</taxon>
        <taxon>Leotiomycetes</taxon>
        <taxon>Helotiales</taxon>
        <taxon>Lachnaceae</taxon>
        <taxon>Lachnellula</taxon>
    </lineage>
</organism>
<dbReference type="PANTHER" id="PTHR23306">
    <property type="entry name" value="TUMOR SUSCEPTIBILITY GENE 101 PROTEIN-RELATED"/>
    <property type="match status" value="1"/>
</dbReference>
<dbReference type="OrthoDB" id="306304at2759"/>
<evidence type="ECO:0000259" key="2">
    <source>
        <dbReference type="PROSITE" id="PS51322"/>
    </source>
</evidence>
<gene>
    <name evidence="3" type="primary">Tsg101</name>
    <name evidence="3" type="ORF">LSUE1_G005500</name>
</gene>
<comment type="caution">
    <text evidence="3">The sequence shown here is derived from an EMBL/GenBank/DDBJ whole genome shotgun (WGS) entry which is preliminary data.</text>
</comment>
<feature type="compositionally biased region" description="Low complexity" evidence="1">
    <location>
        <begin position="307"/>
        <end position="329"/>
    </location>
</feature>
<sequence>MQQHNAPSNVAVAMAAVRQQVLNWLYSVLTSEYKDVNRTYNDVAQTLSHYSSLSPRTDVYTYENGSSALLLHLSGTLPVNFRGTTYRFPIALWVQHGYPQEAPLVYVTPAEGMVVRPGQHVDAQGKIYHPYLVGWAEYWDKSNILDFLAILRDIFAKEPPVISRQQHNSPQPQLAPAPPPIPPLPPGIAGARPASISSTGSQQPPPPPPKPTANPQPYSPAGPSRRDTGPPLPPLPTQNSYDGGRYGAPMQSPTGGRSHAPQRSSSLRYETAPPLPPQPPMQPVGRESHSPVSPITPPEDPYRRPLYTQAYQPPSQYQQQYYISNSVQQGGPPQQRPSIPPAYMQQQQPYPHQQGQWQQQQQYGQ</sequence>
<accession>A0A8T9C1U3</accession>
<feature type="non-terminal residue" evidence="3">
    <location>
        <position position="1"/>
    </location>
</feature>
<keyword evidence="4" id="KW-1185">Reference proteome</keyword>
<feature type="compositionally biased region" description="Pro residues" evidence="1">
    <location>
        <begin position="173"/>
        <end position="186"/>
    </location>
</feature>
<feature type="compositionally biased region" description="Polar residues" evidence="1">
    <location>
        <begin position="251"/>
        <end position="268"/>
    </location>
</feature>
<protein>
    <submittedName>
        <fullName evidence="3">Tumor susceptibility gene 101 protein</fullName>
    </submittedName>
</protein>
<dbReference type="AlphaFoldDB" id="A0A8T9C1U3"/>
<feature type="compositionally biased region" description="Pro residues" evidence="1">
    <location>
        <begin position="203"/>
        <end position="220"/>
    </location>
</feature>
<dbReference type="Pfam" id="PF05743">
    <property type="entry name" value="UEV"/>
    <property type="match status" value="1"/>
</dbReference>
<feature type="compositionally biased region" description="Low complexity" evidence="1">
    <location>
        <begin position="345"/>
        <end position="365"/>
    </location>
</feature>
<dbReference type="GO" id="GO:0043130">
    <property type="term" value="F:ubiquitin binding"/>
    <property type="evidence" value="ECO:0007669"/>
    <property type="project" value="TreeGrafter"/>
</dbReference>
<dbReference type="GO" id="GO:0015031">
    <property type="term" value="P:protein transport"/>
    <property type="evidence" value="ECO:0007669"/>
    <property type="project" value="InterPro"/>
</dbReference>
<dbReference type="InterPro" id="IPR016135">
    <property type="entry name" value="UBQ-conjugating_enzyme/RWD"/>
</dbReference>
<dbReference type="SUPFAM" id="SSF54495">
    <property type="entry name" value="UBC-like"/>
    <property type="match status" value="1"/>
</dbReference>
<dbReference type="Proteomes" id="UP000469558">
    <property type="component" value="Unassembled WGS sequence"/>
</dbReference>
<name>A0A8T9C1U3_9HELO</name>
<dbReference type="PANTHER" id="PTHR23306:SF3">
    <property type="entry name" value="TUMOR SUPPRESSOR PROTEIN 101"/>
    <property type="match status" value="1"/>
</dbReference>
<proteinExistence type="predicted"/>
<evidence type="ECO:0000313" key="3">
    <source>
        <dbReference type="EMBL" id="TVY75749.1"/>
    </source>
</evidence>
<evidence type="ECO:0000256" key="1">
    <source>
        <dbReference type="SAM" id="MobiDB-lite"/>
    </source>
</evidence>